<evidence type="ECO:0000313" key="2">
    <source>
        <dbReference type="EMBL" id="AXK40692.1"/>
    </source>
</evidence>
<gene>
    <name evidence="2" type="ORF">DWG20_15375</name>
</gene>
<dbReference type="EMBL" id="CP031337">
    <property type="protein sequence ID" value="AXK40692.1"/>
    <property type="molecule type" value="Genomic_DNA"/>
</dbReference>
<sequence>MQADSIDPRRLLTRQQAADFLGVSVFTLNQYASEGKGPAFAKLGRKAVYRLADLEAYRTAQAEPVAAPLLAATPPASMQTGGLYIMRLPEVLRRIGLSRSSLYAKIKTGDFPAPIKLGPRSNGWNSAIVEAWIAQRLNANVAEVA</sequence>
<proteinExistence type="predicted"/>
<dbReference type="RefSeq" id="WP_115434619.1">
    <property type="nucleotide sequence ID" value="NZ_CP031337.1"/>
</dbReference>
<dbReference type="PANTHER" id="PTHR36154">
    <property type="entry name" value="DNA-BINDING TRANSCRIPTIONAL ACTIVATOR ALPA"/>
    <property type="match status" value="1"/>
</dbReference>
<dbReference type="Gene3D" id="1.10.10.10">
    <property type="entry name" value="Winged helix-like DNA-binding domain superfamily/Winged helix DNA-binding domain"/>
    <property type="match status" value="1"/>
</dbReference>
<dbReference type="SUPFAM" id="SSF46955">
    <property type="entry name" value="Putative DNA-binding domain"/>
    <property type="match status" value="1"/>
</dbReference>
<dbReference type="InterPro" id="IPR009061">
    <property type="entry name" value="DNA-bd_dom_put_sf"/>
</dbReference>
<dbReference type="InterPro" id="IPR041657">
    <property type="entry name" value="HTH_17"/>
</dbReference>
<dbReference type="Gene3D" id="1.10.238.160">
    <property type="match status" value="1"/>
</dbReference>
<dbReference type="Proteomes" id="UP000254537">
    <property type="component" value="Chromosome"/>
</dbReference>
<accession>A0A345Y9U0</accession>
<evidence type="ECO:0000259" key="1">
    <source>
        <dbReference type="Pfam" id="PF12728"/>
    </source>
</evidence>
<organism evidence="2 3">
    <name type="scientific">Crenobacter cavernae</name>
    <dbReference type="NCBI Taxonomy" id="2290923"/>
    <lineage>
        <taxon>Bacteria</taxon>
        <taxon>Pseudomonadati</taxon>
        <taxon>Pseudomonadota</taxon>
        <taxon>Betaproteobacteria</taxon>
        <taxon>Neisseriales</taxon>
        <taxon>Neisseriaceae</taxon>
        <taxon>Crenobacter</taxon>
    </lineage>
</organism>
<dbReference type="PANTHER" id="PTHR36154:SF1">
    <property type="entry name" value="DNA-BINDING TRANSCRIPTIONAL ACTIVATOR ALPA"/>
    <property type="match status" value="1"/>
</dbReference>
<reference evidence="2 3" key="1">
    <citation type="submission" date="2018-07" db="EMBL/GenBank/DDBJ databases">
        <title>Crenobacter cavernae sp. nov., isolated from a karst cave.</title>
        <authorList>
            <person name="Zhu H."/>
        </authorList>
    </citation>
    <scope>NUCLEOTIDE SEQUENCE [LARGE SCALE GENOMIC DNA]</scope>
    <source>
        <strain evidence="2 3">K1W11S-77</strain>
    </source>
</reference>
<dbReference type="OrthoDB" id="5398721at2"/>
<dbReference type="AlphaFoldDB" id="A0A345Y9U0"/>
<dbReference type="Pfam" id="PF12728">
    <property type="entry name" value="HTH_17"/>
    <property type="match status" value="1"/>
</dbReference>
<feature type="domain" description="Helix-turn-helix" evidence="1">
    <location>
        <begin position="11"/>
        <end position="61"/>
    </location>
</feature>
<dbReference type="InterPro" id="IPR010260">
    <property type="entry name" value="AlpA"/>
</dbReference>
<dbReference type="InterPro" id="IPR052931">
    <property type="entry name" value="Prophage_regulatory_activator"/>
</dbReference>
<dbReference type="Pfam" id="PF05930">
    <property type="entry name" value="Phage_AlpA"/>
    <property type="match status" value="1"/>
</dbReference>
<dbReference type="InterPro" id="IPR036388">
    <property type="entry name" value="WH-like_DNA-bd_sf"/>
</dbReference>
<name>A0A345Y9U0_9NEIS</name>
<dbReference type="KEGG" id="ccah:DWG20_15375"/>
<protein>
    <submittedName>
        <fullName evidence="2">AlpA family phage regulatory protein</fullName>
    </submittedName>
</protein>
<evidence type="ECO:0000313" key="3">
    <source>
        <dbReference type="Proteomes" id="UP000254537"/>
    </source>
</evidence>